<dbReference type="EMBL" id="BPLR01021577">
    <property type="protein sequence ID" value="GIX91355.1"/>
    <property type="molecule type" value="Genomic_DNA"/>
</dbReference>
<evidence type="ECO:0000313" key="1">
    <source>
        <dbReference type="EMBL" id="GIX91355.1"/>
    </source>
</evidence>
<comment type="caution">
    <text evidence="1">The sequence shown here is derived from an EMBL/GenBank/DDBJ whole genome shotgun (WGS) entry which is preliminary data.</text>
</comment>
<keyword evidence="2" id="KW-1185">Reference proteome</keyword>
<evidence type="ECO:0000313" key="2">
    <source>
        <dbReference type="Proteomes" id="UP001054945"/>
    </source>
</evidence>
<protein>
    <submittedName>
        <fullName evidence="1">Uncharacterized protein</fullName>
    </submittedName>
</protein>
<gene>
    <name evidence="1" type="ORF">CEXT_767151</name>
</gene>
<proteinExistence type="predicted"/>
<sequence length="111" mass="11817">METVSVEGQEQAEADSWHKEAQTALFAPVHMSGSRSWVKRDQHAQCGIAVAKCNGHWVLPASNDVRSTVRHTPCALGVANGWVCCLLPPGAMDVNVILHGPAAQFPASSCV</sequence>
<dbReference type="Proteomes" id="UP001054945">
    <property type="component" value="Unassembled WGS sequence"/>
</dbReference>
<organism evidence="1 2">
    <name type="scientific">Caerostris extrusa</name>
    <name type="common">Bark spider</name>
    <name type="synonym">Caerostris bankana</name>
    <dbReference type="NCBI Taxonomy" id="172846"/>
    <lineage>
        <taxon>Eukaryota</taxon>
        <taxon>Metazoa</taxon>
        <taxon>Ecdysozoa</taxon>
        <taxon>Arthropoda</taxon>
        <taxon>Chelicerata</taxon>
        <taxon>Arachnida</taxon>
        <taxon>Araneae</taxon>
        <taxon>Araneomorphae</taxon>
        <taxon>Entelegynae</taxon>
        <taxon>Araneoidea</taxon>
        <taxon>Araneidae</taxon>
        <taxon>Caerostris</taxon>
    </lineage>
</organism>
<accession>A0AAV4P5X1</accession>
<dbReference type="AlphaFoldDB" id="A0AAV4P5X1"/>
<reference evidence="1 2" key="1">
    <citation type="submission" date="2021-06" db="EMBL/GenBank/DDBJ databases">
        <title>Caerostris extrusa draft genome.</title>
        <authorList>
            <person name="Kono N."/>
            <person name="Arakawa K."/>
        </authorList>
    </citation>
    <scope>NUCLEOTIDE SEQUENCE [LARGE SCALE GENOMIC DNA]</scope>
</reference>
<name>A0AAV4P5X1_CAEEX</name>